<name>A0ABR9XHC2_9SPHI</name>
<proteinExistence type="predicted"/>
<dbReference type="RefSeq" id="WP_194105818.1">
    <property type="nucleotide sequence ID" value="NZ_JADFFM010000001.1"/>
</dbReference>
<sequence>MKKCISFLTVCLLMAKLTTAQIIPSFEFGVKGGMNLSRFSHTATFATENRAGYLGGIYARAGGLGFNFQPELYITSKSVTVNSGSTQNKATFTSIDLPLLLGTKIGAFGVGGRFYTGPLVSFAINKDQNVGDALGNALHLNYKDQNLAWTFGAGLDLKKVSIDFRYEYGLTKQPYNNGNDETRINLFNLTLGYRLFSL</sequence>
<dbReference type="InterPro" id="IPR025665">
    <property type="entry name" value="Beta-barrel_OMP_2"/>
</dbReference>
<comment type="caution">
    <text evidence="3">The sequence shown here is derived from an EMBL/GenBank/DDBJ whole genome shotgun (WGS) entry which is preliminary data.</text>
</comment>
<evidence type="ECO:0000259" key="2">
    <source>
        <dbReference type="Pfam" id="PF13568"/>
    </source>
</evidence>
<evidence type="ECO:0000313" key="4">
    <source>
        <dbReference type="Proteomes" id="UP000632774"/>
    </source>
</evidence>
<protein>
    <submittedName>
        <fullName evidence="3">PorT family protein</fullName>
    </submittedName>
</protein>
<feature type="signal peptide" evidence="1">
    <location>
        <begin position="1"/>
        <end position="20"/>
    </location>
</feature>
<feature type="chain" id="PRO_5046108936" evidence="1">
    <location>
        <begin position="21"/>
        <end position="198"/>
    </location>
</feature>
<dbReference type="Pfam" id="PF13568">
    <property type="entry name" value="OMP_b-brl_2"/>
    <property type="match status" value="1"/>
</dbReference>
<dbReference type="Proteomes" id="UP000632774">
    <property type="component" value="Unassembled WGS sequence"/>
</dbReference>
<keyword evidence="1" id="KW-0732">Signal</keyword>
<keyword evidence="4" id="KW-1185">Reference proteome</keyword>
<feature type="domain" description="Outer membrane protein beta-barrel" evidence="2">
    <location>
        <begin position="20"/>
        <end position="172"/>
    </location>
</feature>
<dbReference type="EMBL" id="JADFFM010000001">
    <property type="protein sequence ID" value="MBE9666460.1"/>
    <property type="molecule type" value="Genomic_DNA"/>
</dbReference>
<evidence type="ECO:0000256" key="1">
    <source>
        <dbReference type="SAM" id="SignalP"/>
    </source>
</evidence>
<accession>A0ABR9XHC2</accession>
<gene>
    <name evidence="3" type="ORF">IRJ18_08825</name>
</gene>
<organism evidence="3 4">
    <name type="scientific">Mucilaginibacter boryungensis</name>
    <dbReference type="NCBI Taxonomy" id="768480"/>
    <lineage>
        <taxon>Bacteria</taxon>
        <taxon>Pseudomonadati</taxon>
        <taxon>Bacteroidota</taxon>
        <taxon>Sphingobacteriia</taxon>
        <taxon>Sphingobacteriales</taxon>
        <taxon>Sphingobacteriaceae</taxon>
        <taxon>Mucilaginibacter</taxon>
    </lineage>
</organism>
<reference evidence="3 4" key="1">
    <citation type="submission" date="2020-10" db="EMBL/GenBank/DDBJ databases">
        <title>Mucilaginibacter mali sp. nov., isolated from rhizosphere soil of apple orchard.</title>
        <authorList>
            <person name="Lee J.-S."/>
            <person name="Kim H.S."/>
            <person name="Kim J.-S."/>
        </authorList>
    </citation>
    <scope>NUCLEOTIDE SEQUENCE [LARGE SCALE GENOMIC DNA]</scope>
    <source>
        <strain evidence="3 4">KCTC 23157</strain>
    </source>
</reference>
<evidence type="ECO:0000313" key="3">
    <source>
        <dbReference type="EMBL" id="MBE9666460.1"/>
    </source>
</evidence>